<keyword evidence="1" id="KW-0863">Zinc-finger</keyword>
<organism evidence="3 4">
    <name type="scientific">Trachymyrmex septentrionalis</name>
    <dbReference type="NCBI Taxonomy" id="34720"/>
    <lineage>
        <taxon>Eukaryota</taxon>
        <taxon>Metazoa</taxon>
        <taxon>Ecdysozoa</taxon>
        <taxon>Arthropoda</taxon>
        <taxon>Hexapoda</taxon>
        <taxon>Insecta</taxon>
        <taxon>Pterygota</taxon>
        <taxon>Neoptera</taxon>
        <taxon>Endopterygota</taxon>
        <taxon>Hymenoptera</taxon>
        <taxon>Apocrita</taxon>
        <taxon>Aculeata</taxon>
        <taxon>Formicoidea</taxon>
        <taxon>Formicidae</taxon>
        <taxon>Myrmicinae</taxon>
        <taxon>Trachymyrmex</taxon>
    </lineage>
</organism>
<dbReference type="PROSITE" id="PS50158">
    <property type="entry name" value="ZF_CCHC"/>
    <property type="match status" value="1"/>
</dbReference>
<dbReference type="GO" id="GO:0008270">
    <property type="term" value="F:zinc ion binding"/>
    <property type="evidence" value="ECO:0007669"/>
    <property type="project" value="UniProtKB-KW"/>
</dbReference>
<accession>A0A151JX13</accession>
<dbReference type="GO" id="GO:0003676">
    <property type="term" value="F:nucleic acid binding"/>
    <property type="evidence" value="ECO:0007669"/>
    <property type="project" value="InterPro"/>
</dbReference>
<dbReference type="STRING" id="34720.A0A151JX13"/>
<gene>
    <name evidence="3" type="ORF">ALC56_06201</name>
</gene>
<protein>
    <recommendedName>
        <fullName evidence="2">CCHC-type domain-containing protein</fullName>
    </recommendedName>
</protein>
<evidence type="ECO:0000256" key="1">
    <source>
        <dbReference type="PROSITE-ProRule" id="PRU00047"/>
    </source>
</evidence>
<keyword evidence="4" id="KW-1185">Reference proteome</keyword>
<feature type="domain" description="CCHC-type" evidence="2">
    <location>
        <begin position="4"/>
        <end position="18"/>
    </location>
</feature>
<dbReference type="Gene3D" id="4.10.60.10">
    <property type="entry name" value="Zinc finger, CCHC-type"/>
    <property type="match status" value="1"/>
</dbReference>
<dbReference type="InterPro" id="IPR001878">
    <property type="entry name" value="Znf_CCHC"/>
</dbReference>
<dbReference type="EMBL" id="KQ981607">
    <property type="protein sequence ID" value="KYN39383.1"/>
    <property type="molecule type" value="Genomic_DNA"/>
</dbReference>
<evidence type="ECO:0000313" key="3">
    <source>
        <dbReference type="EMBL" id="KYN39383.1"/>
    </source>
</evidence>
<sequence>RIICYTCNNPGHSARDCRLKLNQQSNSKNSVFYRYCKKTGHLLDECQLRIASNNCRKISHQGNSDGPSKAGAIDKNALEIRPVTVTLSKYGRVLTVEANLCKSIPVVTLMLDTGSGPNIIKETFIPKSSTIDYNNILKLNGINEYPVYIFGKITLSVFIEKKIENPEIKTVYIPRIKITHGIYLGDTIVESVSGKSYLNIISTLDEVEVLAP</sequence>
<dbReference type="AlphaFoldDB" id="A0A151JX13"/>
<dbReference type="Proteomes" id="UP000078541">
    <property type="component" value="Unassembled WGS sequence"/>
</dbReference>
<dbReference type="Pfam" id="PF00098">
    <property type="entry name" value="zf-CCHC"/>
    <property type="match status" value="1"/>
</dbReference>
<dbReference type="SUPFAM" id="SSF57756">
    <property type="entry name" value="Retrovirus zinc finger-like domains"/>
    <property type="match status" value="1"/>
</dbReference>
<keyword evidence="1" id="KW-0862">Zinc</keyword>
<keyword evidence="1" id="KW-0479">Metal-binding</keyword>
<reference evidence="3 4" key="1">
    <citation type="submission" date="2016-03" db="EMBL/GenBank/DDBJ databases">
        <title>Trachymyrmex septentrionalis WGS genome.</title>
        <authorList>
            <person name="Nygaard S."/>
            <person name="Hu H."/>
            <person name="Boomsma J."/>
            <person name="Zhang G."/>
        </authorList>
    </citation>
    <scope>NUCLEOTIDE SEQUENCE [LARGE SCALE GENOMIC DNA]</scope>
    <source>
        <strain evidence="3">Tsep2-gDNA-1</strain>
        <tissue evidence="3">Whole body</tissue>
    </source>
</reference>
<proteinExistence type="predicted"/>
<evidence type="ECO:0000259" key="2">
    <source>
        <dbReference type="PROSITE" id="PS50158"/>
    </source>
</evidence>
<feature type="non-terminal residue" evidence="3">
    <location>
        <position position="1"/>
    </location>
</feature>
<name>A0A151JX13_9HYME</name>
<evidence type="ECO:0000313" key="4">
    <source>
        <dbReference type="Proteomes" id="UP000078541"/>
    </source>
</evidence>
<dbReference type="SMART" id="SM00343">
    <property type="entry name" value="ZnF_C2HC"/>
    <property type="match status" value="2"/>
</dbReference>
<dbReference type="InterPro" id="IPR036875">
    <property type="entry name" value="Znf_CCHC_sf"/>
</dbReference>